<dbReference type="InterPro" id="IPR015943">
    <property type="entry name" value="WD40/YVTN_repeat-like_dom_sf"/>
</dbReference>
<protein>
    <recommendedName>
        <fullName evidence="4">Photosynthesis system II assembly factor Ycf48/Hcf136-like domain-containing protein</fullName>
    </recommendedName>
</protein>
<reference evidence="5 6" key="1">
    <citation type="submission" date="2018-04" db="EMBL/GenBank/DDBJ databases">
        <title>Novel species isolated from glacier.</title>
        <authorList>
            <person name="Liu Q."/>
            <person name="Xin Y.-H."/>
        </authorList>
    </citation>
    <scope>NUCLEOTIDE SEQUENCE [LARGE SCALE GENOMIC DNA]</scope>
    <source>
        <strain evidence="5 6">GT1R17</strain>
    </source>
</reference>
<dbReference type="EMBL" id="QANS01000003">
    <property type="protein sequence ID" value="PTU31344.1"/>
    <property type="molecule type" value="Genomic_DNA"/>
</dbReference>
<keyword evidence="3" id="KW-0732">Signal</keyword>
<dbReference type="Gene3D" id="2.130.10.10">
    <property type="entry name" value="YVTN repeat-like/Quinoprotein amine dehydrogenase"/>
    <property type="match status" value="1"/>
</dbReference>
<comment type="caution">
    <text evidence="5">The sequence shown here is derived from an EMBL/GenBank/DDBJ whole genome shotgun (WGS) entry which is preliminary data.</text>
</comment>
<evidence type="ECO:0000256" key="2">
    <source>
        <dbReference type="ARBA" id="ARBA00023276"/>
    </source>
</evidence>
<feature type="domain" description="Photosynthesis system II assembly factor Ycf48/Hcf136-like" evidence="4">
    <location>
        <begin position="124"/>
        <end position="204"/>
    </location>
</feature>
<dbReference type="CDD" id="cd15482">
    <property type="entry name" value="Sialidase_non-viral"/>
    <property type="match status" value="1"/>
</dbReference>
<dbReference type="Proteomes" id="UP000244248">
    <property type="component" value="Unassembled WGS sequence"/>
</dbReference>
<dbReference type="RefSeq" id="WP_107939887.1">
    <property type="nucleotide sequence ID" value="NZ_QANS01000003.1"/>
</dbReference>
<evidence type="ECO:0000256" key="3">
    <source>
        <dbReference type="SAM" id="SignalP"/>
    </source>
</evidence>
<dbReference type="PANTHER" id="PTHR47199:SF2">
    <property type="entry name" value="PHOTOSYSTEM II STABILITY_ASSEMBLY FACTOR HCF136, CHLOROPLASTIC"/>
    <property type="match status" value="1"/>
</dbReference>
<dbReference type="OrthoDB" id="9813892at2"/>
<feature type="signal peptide" evidence="3">
    <location>
        <begin position="1"/>
        <end position="19"/>
    </location>
</feature>
<dbReference type="AlphaFoldDB" id="A0A2T5MFJ8"/>
<organism evidence="5 6">
    <name type="scientific">Stenotrophobium rhamnosiphilum</name>
    <dbReference type="NCBI Taxonomy" id="2029166"/>
    <lineage>
        <taxon>Bacteria</taxon>
        <taxon>Pseudomonadati</taxon>
        <taxon>Pseudomonadota</taxon>
        <taxon>Gammaproteobacteria</taxon>
        <taxon>Nevskiales</taxon>
        <taxon>Nevskiaceae</taxon>
        <taxon>Stenotrophobium</taxon>
    </lineage>
</organism>
<keyword evidence="1" id="KW-0602">Photosynthesis</keyword>
<dbReference type="InterPro" id="IPR028203">
    <property type="entry name" value="PSII_CF48-like_dom"/>
</dbReference>
<proteinExistence type="predicted"/>
<evidence type="ECO:0000313" key="6">
    <source>
        <dbReference type="Proteomes" id="UP000244248"/>
    </source>
</evidence>
<gene>
    <name evidence="5" type="ORF">CJD38_08350</name>
</gene>
<feature type="chain" id="PRO_5015654097" description="Photosynthesis system II assembly factor Ycf48/Hcf136-like domain-containing protein" evidence="3">
    <location>
        <begin position="20"/>
        <end position="344"/>
    </location>
</feature>
<evidence type="ECO:0000259" key="4">
    <source>
        <dbReference type="Pfam" id="PF14870"/>
    </source>
</evidence>
<dbReference type="GO" id="GO:0015979">
    <property type="term" value="P:photosynthesis"/>
    <property type="evidence" value="ECO:0007669"/>
    <property type="project" value="UniProtKB-KW"/>
</dbReference>
<name>A0A2T5MFJ8_9GAMM</name>
<keyword evidence="2" id="KW-0604">Photosystem II</keyword>
<dbReference type="SUPFAM" id="SSF110296">
    <property type="entry name" value="Oligoxyloglucan reducing end-specific cellobiohydrolase"/>
    <property type="match status" value="1"/>
</dbReference>
<evidence type="ECO:0000313" key="5">
    <source>
        <dbReference type="EMBL" id="PTU31344.1"/>
    </source>
</evidence>
<dbReference type="GO" id="GO:0009523">
    <property type="term" value="C:photosystem II"/>
    <property type="evidence" value="ECO:0007669"/>
    <property type="project" value="UniProtKB-KW"/>
</dbReference>
<dbReference type="PANTHER" id="PTHR47199">
    <property type="entry name" value="PHOTOSYSTEM II STABILITY/ASSEMBLY FACTOR HCF136, CHLOROPLASTIC"/>
    <property type="match status" value="1"/>
</dbReference>
<keyword evidence="6" id="KW-1185">Reference proteome</keyword>
<accession>A0A2T5MFJ8</accession>
<dbReference type="Pfam" id="PF14870">
    <property type="entry name" value="PSII_BNR"/>
    <property type="match status" value="1"/>
</dbReference>
<evidence type="ECO:0000256" key="1">
    <source>
        <dbReference type="ARBA" id="ARBA00022531"/>
    </source>
</evidence>
<sequence length="344" mass="35946">MKRAALALAAAMLAGNAAAQEAAPPAAPSVGPRAALMAPKAAQARMLDITTAGSSAVAVGEQGVILRSTDGKTWTQSPSPVNSMLTRVRFTDAKNGWVLGYSGSILQTVDGGATWKLRHYNAEQHAMYDILFLDAQHGFAVGGFGNVLETRDGGATWAESAPALADQRLHLNAIIKLADGSILIAGEHGLLAHSTDAGASWKALSSPYIGSFFGAAPQGDKGALVYGMRGNVFEASDIAACPAEDVAKWDPDKQVTADSSEKIAALGWKKIQNPSNESLFGVMQLKSSRVFFGINGTVLQQQNNEGALAPVKTSAVETLVHAVTFNNRVIAVGRQGIQDLGRLP</sequence>